<keyword evidence="2" id="KW-1185">Reference proteome</keyword>
<protein>
    <submittedName>
        <fullName evidence="1">HSP20 family protein</fullName>
    </submittedName>
</protein>
<accession>A0ACB7U9Z2</accession>
<sequence length="258" mass="29166">MALVARLCRRSSIRRSSLLHGGAFYNAYMGSSNTAGEKRPLSLTDDTRSITYNNSTPSYLAYYSTDSDRAGSDDHRAGEISVKPSNTPTRHGGVRGQSRRSLLWSNPWDLVPFSFYNRGGFGNVLEHMSGNLNRLFQNLVPSRILGRLKEDDKRYKLQYEVPGFSKEDLKITIDKGFLTISGEHQEEEGDESNHDHHDEEGADGYWHGSRYRFYHTSLMLPADAKVDDIKAELKHGVLRITIPRSEDSKSDAKTVHIE</sequence>
<dbReference type="EMBL" id="CM037027">
    <property type="protein sequence ID" value="KAH7657136.1"/>
    <property type="molecule type" value="Genomic_DNA"/>
</dbReference>
<organism evidence="1 2">
    <name type="scientific">Dioscorea alata</name>
    <name type="common">Purple yam</name>
    <dbReference type="NCBI Taxonomy" id="55571"/>
    <lineage>
        <taxon>Eukaryota</taxon>
        <taxon>Viridiplantae</taxon>
        <taxon>Streptophyta</taxon>
        <taxon>Embryophyta</taxon>
        <taxon>Tracheophyta</taxon>
        <taxon>Spermatophyta</taxon>
        <taxon>Magnoliopsida</taxon>
        <taxon>Liliopsida</taxon>
        <taxon>Dioscoreales</taxon>
        <taxon>Dioscoreaceae</taxon>
        <taxon>Dioscorea</taxon>
    </lineage>
</organism>
<comment type="caution">
    <text evidence="1">The sequence shown here is derived from an EMBL/GenBank/DDBJ whole genome shotgun (WGS) entry which is preliminary data.</text>
</comment>
<evidence type="ECO:0000313" key="1">
    <source>
        <dbReference type="EMBL" id="KAH7657136.1"/>
    </source>
</evidence>
<name>A0ACB7U9Z2_DIOAL</name>
<reference evidence="2" key="1">
    <citation type="journal article" date="2022" name="Nat. Commun.">
        <title>Chromosome evolution and the genetic basis of agronomically important traits in greater yam.</title>
        <authorList>
            <person name="Bredeson J.V."/>
            <person name="Lyons J.B."/>
            <person name="Oniyinde I.O."/>
            <person name="Okereke N.R."/>
            <person name="Kolade O."/>
            <person name="Nnabue I."/>
            <person name="Nwadili C.O."/>
            <person name="Hribova E."/>
            <person name="Parker M."/>
            <person name="Nwogha J."/>
            <person name="Shu S."/>
            <person name="Carlson J."/>
            <person name="Kariba R."/>
            <person name="Muthemba S."/>
            <person name="Knop K."/>
            <person name="Barton G.J."/>
            <person name="Sherwood A.V."/>
            <person name="Lopez-Montes A."/>
            <person name="Asiedu R."/>
            <person name="Jamnadass R."/>
            <person name="Muchugi A."/>
            <person name="Goodstein D."/>
            <person name="Egesi C.N."/>
            <person name="Featherston J."/>
            <person name="Asfaw A."/>
            <person name="Simpson G.G."/>
            <person name="Dolezel J."/>
            <person name="Hendre P.S."/>
            <person name="Van Deynze A."/>
            <person name="Kumar P.L."/>
            <person name="Obidiegwu J.E."/>
            <person name="Bhattacharjee R."/>
            <person name="Rokhsar D.S."/>
        </authorList>
    </citation>
    <scope>NUCLEOTIDE SEQUENCE [LARGE SCALE GENOMIC DNA]</scope>
    <source>
        <strain evidence="2">cv. TDa95/00328</strain>
    </source>
</reference>
<proteinExistence type="predicted"/>
<gene>
    <name evidence="1" type="ORF">IHE45_17G000600</name>
</gene>
<evidence type="ECO:0000313" key="2">
    <source>
        <dbReference type="Proteomes" id="UP000827976"/>
    </source>
</evidence>
<dbReference type="Proteomes" id="UP000827976">
    <property type="component" value="Chromosome 17"/>
</dbReference>